<dbReference type="SUPFAM" id="SSF109604">
    <property type="entry name" value="HD-domain/PDEase-like"/>
    <property type="match status" value="1"/>
</dbReference>
<protein>
    <submittedName>
        <fullName evidence="2">HDOD domain-containing protein</fullName>
    </submittedName>
</protein>
<dbReference type="Proteomes" id="UP000318126">
    <property type="component" value="Unassembled WGS sequence"/>
</dbReference>
<reference evidence="3" key="1">
    <citation type="submission" date="2019-07" db="EMBL/GenBank/DDBJ databases">
        <title>Shewanella sp. YLB-08 draft genomic sequence.</title>
        <authorList>
            <person name="Yu L."/>
        </authorList>
    </citation>
    <scope>NUCLEOTIDE SEQUENCE [LARGE SCALE GENOMIC DNA]</scope>
    <source>
        <strain evidence="3">JCM 20706</strain>
    </source>
</reference>
<dbReference type="PANTHER" id="PTHR33525">
    <property type="match status" value="1"/>
</dbReference>
<comment type="caution">
    <text evidence="2">The sequence shown here is derived from an EMBL/GenBank/DDBJ whole genome shotgun (WGS) entry which is preliminary data.</text>
</comment>
<feature type="domain" description="HDOD" evidence="1">
    <location>
        <begin position="110"/>
        <end position="299"/>
    </location>
</feature>
<dbReference type="InterPro" id="IPR052340">
    <property type="entry name" value="RNase_Y/CdgJ"/>
</dbReference>
<name>A0A553JL30_SHEHA</name>
<dbReference type="Gene3D" id="1.10.3210.10">
    <property type="entry name" value="Hypothetical protein af1432"/>
    <property type="match status" value="1"/>
</dbReference>
<dbReference type="PROSITE" id="PS51833">
    <property type="entry name" value="HDOD"/>
    <property type="match status" value="1"/>
</dbReference>
<gene>
    <name evidence="2" type="ORF">FN961_17050</name>
</gene>
<evidence type="ECO:0000259" key="1">
    <source>
        <dbReference type="PROSITE" id="PS51833"/>
    </source>
</evidence>
<dbReference type="InterPro" id="IPR003607">
    <property type="entry name" value="HD/PDEase_dom"/>
</dbReference>
<organism evidence="2 3">
    <name type="scientific">Shewanella hanedai</name>
    <name type="common">Alteromonas hanedai</name>
    <dbReference type="NCBI Taxonomy" id="25"/>
    <lineage>
        <taxon>Bacteria</taxon>
        <taxon>Pseudomonadati</taxon>
        <taxon>Pseudomonadota</taxon>
        <taxon>Gammaproteobacteria</taxon>
        <taxon>Alteromonadales</taxon>
        <taxon>Shewanellaceae</taxon>
        <taxon>Shewanella</taxon>
    </lineage>
</organism>
<sequence length="358" mass="40037">MVKRIIKKLFNVRDKASLDKPKSFSSAPGIIKVATTPKKTVPEPLRPPIEVVSQEAVNQVDSLDVSALFYGMLFPSQGGVDAGTVNNLERGVISDVEQALTSPEDIAEKVLKLPSQLGVLDQNLKDDSVEISTILEVFKTKPLLSVEVLKLCNSPGFKRSDKEVSSLQQAFVQLGREEIRRLVMTCLMGEVTGVKPIYYRRFGSQIWRHSKQVSYLSAELSLSDPDTAFMLGLIHDVGKIAIFKMLLDAFHQAEPGEQPKSLLFKQVMTTKSLNLSALLAKHWMLPEVFETSLTQLAECDTKPSDCLPLAVWRANLISECSMLFEANQLQEERLNTLLIDAGITREQFDIYHEKLKEF</sequence>
<keyword evidence="3" id="KW-1185">Reference proteome</keyword>
<accession>A0A553JL30</accession>
<dbReference type="PANTHER" id="PTHR33525:SF6">
    <property type="entry name" value="HDOD DOMAIN-CONTAINING PROTEIN"/>
    <property type="match status" value="1"/>
</dbReference>
<dbReference type="InterPro" id="IPR013976">
    <property type="entry name" value="HDOD"/>
</dbReference>
<dbReference type="EMBL" id="VKGK01000022">
    <property type="protein sequence ID" value="TRY13160.1"/>
    <property type="molecule type" value="Genomic_DNA"/>
</dbReference>
<dbReference type="OrthoDB" id="5699427at2"/>
<dbReference type="AlphaFoldDB" id="A0A553JL30"/>
<evidence type="ECO:0000313" key="3">
    <source>
        <dbReference type="Proteomes" id="UP000318126"/>
    </source>
</evidence>
<proteinExistence type="predicted"/>
<dbReference type="RefSeq" id="WP_144041383.1">
    <property type="nucleotide sequence ID" value="NZ_BMPL01000019.1"/>
</dbReference>
<evidence type="ECO:0000313" key="2">
    <source>
        <dbReference type="EMBL" id="TRY13160.1"/>
    </source>
</evidence>
<dbReference type="CDD" id="cd00077">
    <property type="entry name" value="HDc"/>
    <property type="match status" value="1"/>
</dbReference>
<dbReference type="Pfam" id="PF08668">
    <property type="entry name" value="HDOD"/>
    <property type="match status" value="1"/>
</dbReference>